<dbReference type="Pfam" id="PF08308">
    <property type="entry name" value="PEGA"/>
    <property type="match status" value="1"/>
</dbReference>
<comment type="caution">
    <text evidence="4">The sequence shown here is derived from an EMBL/GenBank/DDBJ whole genome shotgun (WGS) entry which is preliminary data.</text>
</comment>
<dbReference type="InterPro" id="IPR013229">
    <property type="entry name" value="PEGA"/>
</dbReference>
<organism evidence="4 5">
    <name type="scientific">candidate division Kazan bacterium GW2011_GWA1_44_22</name>
    <dbReference type="NCBI Taxonomy" id="1620410"/>
    <lineage>
        <taxon>Bacteria</taxon>
        <taxon>Bacteria division Kazan-3B-28</taxon>
    </lineage>
</organism>
<reference evidence="4 5" key="1">
    <citation type="journal article" date="2015" name="Nature">
        <title>rRNA introns, odd ribosomes, and small enigmatic genomes across a large radiation of phyla.</title>
        <authorList>
            <person name="Brown C.T."/>
            <person name="Hug L.A."/>
            <person name="Thomas B.C."/>
            <person name="Sharon I."/>
            <person name="Castelle C.J."/>
            <person name="Singh A."/>
            <person name="Wilkins M.J."/>
            <person name="Williams K.H."/>
            <person name="Banfield J.F."/>
        </authorList>
    </citation>
    <scope>NUCLEOTIDE SEQUENCE [LARGE SCALE GENOMIC DNA]</scope>
</reference>
<gene>
    <name evidence="4" type="ORF">VE96_C0009G0002</name>
</gene>
<evidence type="ECO:0000313" key="4">
    <source>
        <dbReference type="EMBL" id="KKT52711.1"/>
    </source>
</evidence>
<keyword evidence="2" id="KW-0472">Membrane</keyword>
<dbReference type="EMBL" id="LCIJ01000009">
    <property type="protein sequence ID" value="KKT52711.1"/>
    <property type="molecule type" value="Genomic_DNA"/>
</dbReference>
<dbReference type="Proteomes" id="UP000034752">
    <property type="component" value="Unassembled WGS sequence"/>
</dbReference>
<evidence type="ECO:0000256" key="2">
    <source>
        <dbReference type="SAM" id="Phobius"/>
    </source>
</evidence>
<feature type="transmembrane region" description="Helical" evidence="2">
    <location>
        <begin position="85"/>
        <end position="107"/>
    </location>
</feature>
<evidence type="ECO:0000256" key="1">
    <source>
        <dbReference type="SAM" id="MobiDB-lite"/>
    </source>
</evidence>
<accession>A0A0G1HZY2</accession>
<evidence type="ECO:0000313" key="5">
    <source>
        <dbReference type="Proteomes" id="UP000034752"/>
    </source>
</evidence>
<dbReference type="InterPro" id="IPR011042">
    <property type="entry name" value="6-blade_b-propeller_TolB-like"/>
</dbReference>
<keyword evidence="2" id="KW-1133">Transmembrane helix</keyword>
<proteinExistence type="predicted"/>
<protein>
    <submittedName>
        <fullName evidence="4">PEGA domain protein</fullName>
    </submittedName>
</protein>
<sequence length="514" mass="56310">MDGGLNQEKTNLVPADLQVDTNSGSAASADPLPMSTLNPRGQTGLASPTGGPADLSLAKGAGGIKTGLTMPALGMSRPRRRMQSGWIWLVWVIFGLALVGVTIYFLLNQINFNRGKINFIFEPAGVSVNIDQKFSRSGITNLSINLKAGDHLIIATKEGYLDAEEEFSVAAGEASDMSITLQPIPSVELLAETTAVFPGLIRRDELLAFWDDTNKMLKSINLSTKEIVDLFSVKITNVRKIDWANEGVAALLKLPGVWRLANMQDNRAVPGQYIPLGESPKQAPALNNGVATWLFDGERQTSTGMQPVLLNESIRDVVFAPGGSQIAYFYQAADGERSIIRAENTDGRGWVRVVTEISAENPRLIWLEDDQYLLLLDDAGQPDRLLDILSGEAINIMPDRIPGSLVVGSPGGDRILYVANIGGQTKLAVWKISTGEVEKILNKAVSSFVWKNENTVIMSLPDNNLWYWDLMKDKEKPVQFISSFGEIKSQRLLYSLLTNQLFIFESNRIFGVKA</sequence>
<feature type="compositionally biased region" description="Polar residues" evidence="1">
    <location>
        <begin position="35"/>
        <end position="46"/>
    </location>
</feature>
<feature type="domain" description="PEGA" evidence="3">
    <location>
        <begin position="122"/>
        <end position="183"/>
    </location>
</feature>
<evidence type="ECO:0000259" key="3">
    <source>
        <dbReference type="Pfam" id="PF08308"/>
    </source>
</evidence>
<keyword evidence="2" id="KW-0812">Transmembrane</keyword>
<dbReference type="SUPFAM" id="SSF82171">
    <property type="entry name" value="DPP6 N-terminal domain-like"/>
    <property type="match status" value="1"/>
</dbReference>
<name>A0A0G1HZY2_UNCK3</name>
<feature type="region of interest" description="Disordered" evidence="1">
    <location>
        <begin position="24"/>
        <end position="49"/>
    </location>
</feature>
<dbReference type="Gene3D" id="2.120.10.30">
    <property type="entry name" value="TolB, C-terminal domain"/>
    <property type="match status" value="1"/>
</dbReference>
<dbReference type="AlphaFoldDB" id="A0A0G1HZY2"/>